<evidence type="ECO:0000313" key="5">
    <source>
        <dbReference type="EnsemblPlants" id="Pp3c20_15470V3.1"/>
    </source>
</evidence>
<dbReference type="Gramene" id="Pp3c20_15470V3.2">
    <property type="protein sequence ID" value="Pp3c20_15470V3.2"/>
    <property type="gene ID" value="Pp3c20_15470"/>
</dbReference>
<reference evidence="4 6" key="2">
    <citation type="journal article" date="2018" name="Plant J.">
        <title>The Physcomitrella patens chromosome-scale assembly reveals moss genome structure and evolution.</title>
        <authorList>
            <person name="Lang D."/>
            <person name="Ullrich K.K."/>
            <person name="Murat F."/>
            <person name="Fuchs J."/>
            <person name="Jenkins J."/>
            <person name="Haas F.B."/>
            <person name="Piednoel M."/>
            <person name="Gundlach H."/>
            <person name="Van Bel M."/>
            <person name="Meyberg R."/>
            <person name="Vives C."/>
            <person name="Morata J."/>
            <person name="Symeonidi A."/>
            <person name="Hiss M."/>
            <person name="Muchero W."/>
            <person name="Kamisugi Y."/>
            <person name="Saleh O."/>
            <person name="Blanc G."/>
            <person name="Decker E.L."/>
            <person name="van Gessel N."/>
            <person name="Grimwood J."/>
            <person name="Hayes R.D."/>
            <person name="Graham S.W."/>
            <person name="Gunter L.E."/>
            <person name="McDaniel S.F."/>
            <person name="Hoernstein S.N.W."/>
            <person name="Larsson A."/>
            <person name="Li F.W."/>
            <person name="Perroud P.F."/>
            <person name="Phillips J."/>
            <person name="Ranjan P."/>
            <person name="Rokshar D.S."/>
            <person name="Rothfels C.J."/>
            <person name="Schneider L."/>
            <person name="Shu S."/>
            <person name="Stevenson D.W."/>
            <person name="Thummler F."/>
            <person name="Tillich M."/>
            <person name="Villarreal Aguilar J.C."/>
            <person name="Widiez T."/>
            <person name="Wong G.K."/>
            <person name="Wymore A."/>
            <person name="Zhang Y."/>
            <person name="Zimmer A.D."/>
            <person name="Quatrano R.S."/>
            <person name="Mayer K.F.X."/>
            <person name="Goodstein D."/>
            <person name="Casacuberta J.M."/>
            <person name="Vandepoele K."/>
            <person name="Reski R."/>
            <person name="Cuming A.C."/>
            <person name="Tuskan G.A."/>
            <person name="Maumus F."/>
            <person name="Salse J."/>
            <person name="Schmutz J."/>
            <person name="Rensing S.A."/>
        </authorList>
    </citation>
    <scope>NUCLEOTIDE SEQUENCE [LARGE SCALE GENOMIC DNA]</scope>
    <source>
        <strain evidence="5 6">cv. Gransden 2004</strain>
    </source>
</reference>
<keyword evidence="2" id="KW-0812">Transmembrane</keyword>
<proteinExistence type="inferred from homology"/>
<dbReference type="EMBL" id="ABEU02000020">
    <property type="protein sequence ID" value="PNR33211.1"/>
    <property type="molecule type" value="Genomic_DNA"/>
</dbReference>
<evidence type="ECO:0000256" key="1">
    <source>
        <dbReference type="ARBA" id="ARBA00009670"/>
    </source>
</evidence>
<dbReference type="Proteomes" id="UP000006727">
    <property type="component" value="Chromosome 20"/>
</dbReference>
<dbReference type="EnsemblPlants" id="Pp3c20_15470V3.2">
    <property type="protein sequence ID" value="Pp3c20_15470V3.2"/>
    <property type="gene ID" value="Pp3c20_15470"/>
</dbReference>
<feature type="domain" description="Protein kinase" evidence="3">
    <location>
        <begin position="534"/>
        <end position="865"/>
    </location>
</feature>
<dbReference type="RefSeq" id="XP_024358168.1">
    <property type="nucleotide sequence ID" value="XM_024502400.2"/>
</dbReference>
<dbReference type="InterPro" id="IPR004147">
    <property type="entry name" value="ABC1_dom"/>
</dbReference>
<keyword evidence="2" id="KW-0472">Membrane</keyword>
<dbReference type="PANTHER" id="PTHR10566:SF123">
    <property type="entry name" value="PROTEIN KINASE SUPERFAMILY PROTEIN"/>
    <property type="match status" value="1"/>
</dbReference>
<dbReference type="GO" id="GO:0004672">
    <property type="term" value="F:protein kinase activity"/>
    <property type="evidence" value="ECO:0000318"/>
    <property type="project" value="GO_Central"/>
</dbReference>
<dbReference type="Gramene" id="Pp3c20_15470V3.4">
    <property type="protein sequence ID" value="Pp3c20_15470V3.4"/>
    <property type="gene ID" value="Pp3c20_15470"/>
</dbReference>
<dbReference type="Gramene" id="Pp3c20_15470V3.5">
    <property type="protein sequence ID" value="Pp3c20_15470V3.5"/>
    <property type="gene ID" value="Pp3c20_15470"/>
</dbReference>
<reference evidence="4 6" key="1">
    <citation type="journal article" date="2008" name="Science">
        <title>The Physcomitrella genome reveals evolutionary insights into the conquest of land by plants.</title>
        <authorList>
            <person name="Rensing S."/>
            <person name="Lang D."/>
            <person name="Zimmer A."/>
            <person name="Terry A."/>
            <person name="Salamov A."/>
            <person name="Shapiro H."/>
            <person name="Nishiyama T."/>
            <person name="Perroud P.-F."/>
            <person name="Lindquist E."/>
            <person name="Kamisugi Y."/>
            <person name="Tanahashi T."/>
            <person name="Sakakibara K."/>
            <person name="Fujita T."/>
            <person name="Oishi K."/>
            <person name="Shin-I T."/>
            <person name="Kuroki Y."/>
            <person name="Toyoda A."/>
            <person name="Suzuki Y."/>
            <person name="Hashimoto A."/>
            <person name="Yamaguchi K."/>
            <person name="Sugano A."/>
            <person name="Kohara Y."/>
            <person name="Fujiyama A."/>
            <person name="Anterola A."/>
            <person name="Aoki S."/>
            <person name="Ashton N."/>
            <person name="Barbazuk W.B."/>
            <person name="Barker E."/>
            <person name="Bennetzen J."/>
            <person name="Bezanilla M."/>
            <person name="Blankenship R."/>
            <person name="Cho S.H."/>
            <person name="Dutcher S."/>
            <person name="Estelle M."/>
            <person name="Fawcett J.A."/>
            <person name="Gundlach H."/>
            <person name="Hanada K."/>
            <person name="Heyl A."/>
            <person name="Hicks K.A."/>
            <person name="Hugh J."/>
            <person name="Lohr M."/>
            <person name="Mayer K."/>
            <person name="Melkozernov A."/>
            <person name="Murata T."/>
            <person name="Nelson D."/>
            <person name="Pils B."/>
            <person name="Prigge M."/>
            <person name="Reiss B."/>
            <person name="Renner T."/>
            <person name="Rombauts S."/>
            <person name="Rushton P."/>
            <person name="Sanderfoot A."/>
            <person name="Schween G."/>
            <person name="Shiu S.-H."/>
            <person name="Stueber K."/>
            <person name="Theodoulou F.L."/>
            <person name="Tu H."/>
            <person name="Van de Peer Y."/>
            <person name="Verrier P.J."/>
            <person name="Waters E."/>
            <person name="Wood A."/>
            <person name="Yang L."/>
            <person name="Cove D."/>
            <person name="Cuming A."/>
            <person name="Hasebe M."/>
            <person name="Lucas S."/>
            <person name="Mishler D.B."/>
            <person name="Reski R."/>
            <person name="Grigoriev I."/>
            <person name="Quatrano R.S."/>
            <person name="Boore J.L."/>
        </authorList>
    </citation>
    <scope>NUCLEOTIDE SEQUENCE [LARGE SCALE GENOMIC DNA]</scope>
    <source>
        <strain evidence="5 6">cv. Gransden 2004</strain>
    </source>
</reference>
<accession>A0A2K1IVB2</accession>
<dbReference type="EnsemblPlants" id="Pp3c20_15470V3.3">
    <property type="protein sequence ID" value="Pp3c20_15470V3.3"/>
    <property type="gene ID" value="Pp3c20_15470"/>
</dbReference>
<dbReference type="STRING" id="3218.A0A2K1IVB2"/>
<dbReference type="Gramene" id="Pp3c20_15470V3.1">
    <property type="protein sequence ID" value="Pp3c20_15470V3.1"/>
    <property type="gene ID" value="Pp3c20_15470"/>
</dbReference>
<dbReference type="EnsemblPlants" id="Pp3c20_15470V3.1">
    <property type="protein sequence ID" value="Pp3c20_15470V3.1"/>
    <property type="gene ID" value="Pp3c20_15470"/>
</dbReference>
<feature type="transmembrane region" description="Helical" evidence="2">
    <location>
        <begin position="1048"/>
        <end position="1074"/>
    </location>
</feature>
<dbReference type="EnsemblPlants" id="Pp3c20_15470V3.4">
    <property type="protein sequence ID" value="Pp3c20_15470V3.4"/>
    <property type="gene ID" value="Pp3c20_15470"/>
</dbReference>
<organism evidence="4">
    <name type="scientific">Physcomitrium patens</name>
    <name type="common">Spreading-leaved earth moss</name>
    <name type="synonym">Physcomitrella patens</name>
    <dbReference type="NCBI Taxonomy" id="3218"/>
    <lineage>
        <taxon>Eukaryota</taxon>
        <taxon>Viridiplantae</taxon>
        <taxon>Streptophyta</taxon>
        <taxon>Embryophyta</taxon>
        <taxon>Bryophyta</taxon>
        <taxon>Bryophytina</taxon>
        <taxon>Bryopsida</taxon>
        <taxon>Funariidae</taxon>
        <taxon>Funariales</taxon>
        <taxon>Funariaceae</taxon>
        <taxon>Physcomitrium</taxon>
    </lineage>
</organism>
<dbReference type="Gramene" id="Pp3c20_15470V3.3">
    <property type="protein sequence ID" value="Pp3c20_15470V3.3"/>
    <property type="gene ID" value="Pp3c20_15470"/>
</dbReference>
<dbReference type="PROSITE" id="PS50011">
    <property type="entry name" value="PROTEIN_KINASE_DOM"/>
    <property type="match status" value="1"/>
</dbReference>
<dbReference type="PaxDb" id="3218-PP1S44_41V6.1"/>
<sequence length="1099" mass="122170">MAASITPGSNPSVAMNCVASGAKGCADVEVGFPRLYARAQGLMKVRGGSSCLGWSSRGNSFIGGQVVSMLKQGAGSRNRMSKAGNTQAILKTNSKETPLISVEIQRNYDSPFETVDKAWLLDREPNLDELRRDVMDSGMVEPILEENAGGKVHSEVTLATEKDIEMAMAKTAGILRDGKSSLGTKGVDKDEFQSSNFEDCSARTDDDILEEAVAEAAKVLHEKRRTFGRKLVHNEVEMEVQDALMETVQVLRSGQSSFLRKSPSNAQKRKQFWDKLKNSDFGKTLEKDGTAIKSWLQAVTSKRTATPHKKGVANIVANDIDFIKSKSTRVRPSLRKKIGEIVALKIIEDENSVPAGPAFWPEPYYPELRGKDLLDADLRTLESYSSFVQGVFQSFKVPLQNEYDPDQVAAYFHRRPHVLLLRFLEVGAAFGSVALERNMRMAALKRNKMGEISEADKLKVTLQTAESLKKTLLGLGTTFIKVAQSLSSRPDLIGAETAKVLSELQDRLPPFPKDEAIEIIEEELGCKVSEAFSFLSDEPVAAASFGQVYRGRTKCGEDVAVKVQRRNLQFNVARDVYILRIGFMILGKVAKLNNNYTILADEIGQGLYGELNYRQEAANAAEFAMAHKHIPWLYVPKTLPHMTKRKVLVMEWLNGDRPFDLLCISKGLPSADGTLPSQDVQQEARRRLLNMVNKGTEAALTQLLETGVMHADPHPGNILLGRDGKLQFIDFGLITRMDKIHQGAMLAAIAHLVNGDWQSLTDDLADMDVLKPRTDRFALRLALERAFGEGSNAIVKDGVPNPNFSFNKVVNEFFKIAYKFRFRLPPYYILVLRSLASLEGFGLAVDPNFKTFGAAYPYAVRRILLHYSPITQRVLRSLLLTEKREFKWDRISSLIAISQKSAAQRAALETVTFISNEPKVEPVKSEAPATTDASELSIRMFSGLLLSKEGVGIRRVMYEADARDLACTLISARAAKVRRTVAERLGETLFSILKERCNVFNGKTKFEAVPLSKTFAHRITKDRRLQLILKSMVGRLRSQPILLARVGWASFTVALWAMALAFHDLAICLCYEYLKKAEADAKRKAQIRTTKMKTATAAV</sequence>
<dbReference type="InterPro" id="IPR050154">
    <property type="entry name" value="UbiB_kinase"/>
</dbReference>
<dbReference type="EnsemblPlants" id="Pp3c20_15470V3.5">
    <property type="protein sequence ID" value="Pp3c20_15470V3.5"/>
    <property type="gene ID" value="Pp3c20_15470"/>
</dbReference>
<dbReference type="AlphaFoldDB" id="A0A2K1IVB2"/>
<dbReference type="Pfam" id="PF03109">
    <property type="entry name" value="ABC1"/>
    <property type="match status" value="1"/>
</dbReference>
<comment type="similarity">
    <text evidence="1">Belongs to the protein kinase superfamily. ADCK protein kinase family.</text>
</comment>
<evidence type="ECO:0000259" key="3">
    <source>
        <dbReference type="PROSITE" id="PS50011"/>
    </source>
</evidence>
<dbReference type="PANTHER" id="PTHR10566">
    <property type="entry name" value="CHAPERONE-ACTIVITY OF BC1 COMPLEX CABC1 -RELATED"/>
    <property type="match status" value="1"/>
</dbReference>
<reference evidence="5" key="3">
    <citation type="submission" date="2020-12" db="UniProtKB">
        <authorList>
            <consortium name="EnsemblPlants"/>
        </authorList>
    </citation>
    <scope>IDENTIFICATION</scope>
</reference>
<dbReference type="GeneID" id="112273507"/>
<dbReference type="GO" id="GO:0005524">
    <property type="term" value="F:ATP binding"/>
    <property type="evidence" value="ECO:0007669"/>
    <property type="project" value="InterPro"/>
</dbReference>
<dbReference type="CDD" id="cd05121">
    <property type="entry name" value="ABC1_ADCK3-like"/>
    <property type="match status" value="1"/>
</dbReference>
<dbReference type="Gene3D" id="1.10.510.10">
    <property type="entry name" value="Transferase(Phosphotransferase) domain 1"/>
    <property type="match status" value="1"/>
</dbReference>
<gene>
    <name evidence="5" type="primary">LOC112273507</name>
    <name evidence="4" type="ORF">PHYPA_025154</name>
</gene>
<protein>
    <recommendedName>
        <fullName evidence="3">Protein kinase domain-containing protein</fullName>
    </recommendedName>
</protein>
<dbReference type="InterPro" id="IPR000719">
    <property type="entry name" value="Prot_kinase_dom"/>
</dbReference>
<evidence type="ECO:0000313" key="6">
    <source>
        <dbReference type="Proteomes" id="UP000006727"/>
    </source>
</evidence>
<evidence type="ECO:0000256" key="2">
    <source>
        <dbReference type="SAM" id="Phobius"/>
    </source>
</evidence>
<keyword evidence="2" id="KW-1133">Transmembrane helix</keyword>
<name>A0A2K1IVB2_PHYPA</name>
<dbReference type="SUPFAM" id="SSF56112">
    <property type="entry name" value="Protein kinase-like (PK-like)"/>
    <property type="match status" value="1"/>
</dbReference>
<keyword evidence="6" id="KW-1185">Reference proteome</keyword>
<dbReference type="InterPro" id="IPR011009">
    <property type="entry name" value="Kinase-like_dom_sf"/>
</dbReference>
<dbReference type="OMA" id="HIANADW"/>
<evidence type="ECO:0000313" key="4">
    <source>
        <dbReference type="EMBL" id="PNR33211.1"/>
    </source>
</evidence>